<protein>
    <submittedName>
        <fullName evidence="1">Uncharacterized protein</fullName>
    </submittedName>
</protein>
<dbReference type="InterPro" id="IPR043128">
    <property type="entry name" value="Rev_trsase/Diguanyl_cyclase"/>
</dbReference>
<dbReference type="SUPFAM" id="SSF56672">
    <property type="entry name" value="DNA/RNA polymerases"/>
    <property type="match status" value="1"/>
</dbReference>
<accession>A0A329RK74</accession>
<dbReference type="VEuPathDB" id="FungiDB:PC110_g18526"/>
<dbReference type="Pfam" id="PF17919">
    <property type="entry name" value="RT_RNaseH_2"/>
    <property type="match status" value="1"/>
</dbReference>
<dbReference type="Proteomes" id="UP000251314">
    <property type="component" value="Unassembled WGS sequence"/>
</dbReference>
<reference evidence="1 2" key="1">
    <citation type="submission" date="2018-01" db="EMBL/GenBank/DDBJ databases">
        <title>Draft genome of the strawberry crown rot pathogen Phytophthora cactorum.</title>
        <authorList>
            <person name="Armitage A.D."/>
            <person name="Lysoe E."/>
            <person name="Nellist C.F."/>
            <person name="Harrison R.J."/>
            <person name="Brurberg M.B."/>
        </authorList>
    </citation>
    <scope>NUCLEOTIDE SEQUENCE [LARGE SCALE GENOMIC DNA]</scope>
    <source>
        <strain evidence="1 2">10300</strain>
    </source>
</reference>
<organism evidence="1 2">
    <name type="scientific">Phytophthora cactorum</name>
    <dbReference type="NCBI Taxonomy" id="29920"/>
    <lineage>
        <taxon>Eukaryota</taxon>
        <taxon>Sar</taxon>
        <taxon>Stramenopiles</taxon>
        <taxon>Oomycota</taxon>
        <taxon>Peronosporomycetes</taxon>
        <taxon>Peronosporales</taxon>
        <taxon>Peronosporaceae</taxon>
        <taxon>Phytophthora</taxon>
    </lineage>
</organism>
<name>A0A329RK74_9STRA</name>
<dbReference type="InterPro" id="IPR041577">
    <property type="entry name" value="RT_RNaseH_2"/>
</dbReference>
<evidence type="ECO:0000313" key="2">
    <source>
        <dbReference type="Proteomes" id="UP000251314"/>
    </source>
</evidence>
<dbReference type="PANTHER" id="PTHR37984:SF7">
    <property type="entry name" value="INTEGRASE CATALYTIC DOMAIN-CONTAINING PROTEIN"/>
    <property type="match status" value="1"/>
</dbReference>
<dbReference type="EMBL" id="MJFZ01000798">
    <property type="protein sequence ID" value="RAW25057.1"/>
    <property type="molecule type" value="Genomic_DNA"/>
</dbReference>
<dbReference type="InterPro" id="IPR043502">
    <property type="entry name" value="DNA/RNA_pol_sf"/>
</dbReference>
<dbReference type="InterPro" id="IPR050951">
    <property type="entry name" value="Retrovirus_Pol_polyprotein"/>
</dbReference>
<dbReference type="Gene3D" id="3.30.70.270">
    <property type="match status" value="1"/>
</dbReference>
<dbReference type="PANTHER" id="PTHR37984">
    <property type="entry name" value="PROTEIN CBG26694"/>
    <property type="match status" value="1"/>
</dbReference>
<keyword evidence="2" id="KW-1185">Reference proteome</keyword>
<evidence type="ECO:0000313" key="1">
    <source>
        <dbReference type="EMBL" id="RAW25057.1"/>
    </source>
</evidence>
<proteinExistence type="predicted"/>
<comment type="caution">
    <text evidence="1">The sequence shown here is derived from an EMBL/GenBank/DDBJ whole genome shotgun (WGS) entry which is preliminary data.</text>
</comment>
<gene>
    <name evidence="1" type="ORF">PC110_g18526</name>
</gene>
<dbReference type="AlphaFoldDB" id="A0A329RK74"/>
<dbReference type="OrthoDB" id="427924at2759"/>
<sequence length="109" mass="12194">MAPLTKLVQKSVEWSQDEAFEKIKAILTAKPILLYPNFRLPFRVVIDASIVVLGACLMQDHGDGCKPIAYASKVNSFTESKYGIIELECWAVVLRSSYAAPICMEEDLR</sequence>
<dbReference type="STRING" id="29920.A0A329RK74"/>